<dbReference type="GO" id="GO:0008017">
    <property type="term" value="F:microtubule binding"/>
    <property type="evidence" value="ECO:0007669"/>
    <property type="project" value="InterPro"/>
</dbReference>
<accession>D8T5N2</accession>
<keyword evidence="15" id="KW-1185">Reference proteome</keyword>
<dbReference type="STRING" id="88036.D8T5N2"/>
<evidence type="ECO:0000313" key="14">
    <source>
        <dbReference type="EMBL" id="EFJ07934.1"/>
    </source>
</evidence>
<dbReference type="GO" id="GO:0007052">
    <property type="term" value="P:mitotic spindle organization"/>
    <property type="evidence" value="ECO:0000318"/>
    <property type="project" value="GO_Central"/>
</dbReference>
<dbReference type="Gene3D" id="3.40.850.10">
    <property type="entry name" value="Kinesin motor domain"/>
    <property type="match status" value="1"/>
</dbReference>
<dbReference type="FunFam" id="3.40.850.10:FF:000032">
    <property type="entry name" value="kinesin-like protein KIN-4A isoform X1"/>
    <property type="match status" value="1"/>
</dbReference>
<keyword evidence="4 10" id="KW-0547">Nucleotide-binding</keyword>
<dbReference type="PRINTS" id="PR00380">
    <property type="entry name" value="KINESINHEAVY"/>
</dbReference>
<dbReference type="PROSITE" id="PS50067">
    <property type="entry name" value="KINESIN_MOTOR_2"/>
    <property type="match status" value="1"/>
</dbReference>
<dbReference type="EMBL" id="GL377678">
    <property type="protein sequence ID" value="EFJ07934.1"/>
    <property type="molecule type" value="Genomic_DNA"/>
</dbReference>
<comment type="similarity">
    <text evidence="9">Belongs to the TRAFAC class myosin-kinesin ATPase superfamily. Kinesin family. KIN-4 subfamily.</text>
</comment>
<feature type="coiled-coil region" evidence="11">
    <location>
        <begin position="861"/>
        <end position="902"/>
    </location>
</feature>
<dbReference type="GO" id="GO:0007018">
    <property type="term" value="P:microtubule-based movement"/>
    <property type="evidence" value="ECO:0007669"/>
    <property type="project" value="InterPro"/>
</dbReference>
<evidence type="ECO:0000313" key="15">
    <source>
        <dbReference type="Proteomes" id="UP000001514"/>
    </source>
</evidence>
<evidence type="ECO:0000256" key="3">
    <source>
        <dbReference type="ARBA" id="ARBA00022490"/>
    </source>
</evidence>
<dbReference type="AlphaFoldDB" id="D8T5N2"/>
<dbReference type="GO" id="GO:0051231">
    <property type="term" value="P:spindle elongation"/>
    <property type="evidence" value="ECO:0000318"/>
    <property type="project" value="GO_Central"/>
</dbReference>
<organism evidence="15">
    <name type="scientific">Selaginella moellendorffii</name>
    <name type="common">Spikemoss</name>
    <dbReference type="NCBI Taxonomy" id="88036"/>
    <lineage>
        <taxon>Eukaryota</taxon>
        <taxon>Viridiplantae</taxon>
        <taxon>Streptophyta</taxon>
        <taxon>Embryophyta</taxon>
        <taxon>Tracheophyta</taxon>
        <taxon>Lycopodiopsida</taxon>
        <taxon>Selaginellales</taxon>
        <taxon>Selaginellaceae</taxon>
        <taxon>Selaginella</taxon>
    </lineage>
</organism>
<evidence type="ECO:0000256" key="12">
    <source>
        <dbReference type="SAM" id="MobiDB-lite"/>
    </source>
</evidence>
<dbReference type="Pfam" id="PF00225">
    <property type="entry name" value="Kinesin"/>
    <property type="match status" value="1"/>
</dbReference>
<dbReference type="InParanoid" id="D8T5N2"/>
<dbReference type="KEGG" id="smo:SELMODRAFT_429283"/>
<evidence type="ECO:0000256" key="8">
    <source>
        <dbReference type="ARBA" id="ARBA00023316"/>
    </source>
</evidence>
<comment type="subcellular location">
    <subcellularLocation>
        <location evidence="1">Cytoplasm</location>
    </subcellularLocation>
</comment>
<gene>
    <name evidence="14" type="ORF">SELMODRAFT_429283</name>
</gene>
<evidence type="ECO:0000256" key="2">
    <source>
        <dbReference type="ARBA" id="ARBA00011738"/>
    </source>
</evidence>
<dbReference type="PANTHER" id="PTHR47969">
    <property type="entry name" value="CHROMOSOME-ASSOCIATED KINESIN KIF4A-RELATED"/>
    <property type="match status" value="1"/>
</dbReference>
<dbReference type="InterPro" id="IPR019821">
    <property type="entry name" value="Kinesin_motor_CS"/>
</dbReference>
<dbReference type="InterPro" id="IPR027417">
    <property type="entry name" value="P-loop_NTPase"/>
</dbReference>
<feature type="compositionally biased region" description="Polar residues" evidence="12">
    <location>
        <begin position="950"/>
        <end position="959"/>
    </location>
</feature>
<evidence type="ECO:0000256" key="7">
    <source>
        <dbReference type="ARBA" id="ARBA00023175"/>
    </source>
</evidence>
<evidence type="ECO:0000256" key="11">
    <source>
        <dbReference type="SAM" id="Coils"/>
    </source>
</evidence>
<evidence type="ECO:0000256" key="6">
    <source>
        <dbReference type="ARBA" id="ARBA00023054"/>
    </source>
</evidence>
<feature type="coiled-coil region" evidence="11">
    <location>
        <begin position="708"/>
        <end position="736"/>
    </location>
</feature>
<keyword evidence="3" id="KW-0963">Cytoplasm</keyword>
<protein>
    <recommendedName>
        <fullName evidence="13">Kinesin motor domain-containing protein</fullName>
    </recommendedName>
</protein>
<feature type="compositionally biased region" description="Polar residues" evidence="12">
    <location>
        <begin position="785"/>
        <end position="800"/>
    </location>
</feature>
<evidence type="ECO:0000256" key="5">
    <source>
        <dbReference type="ARBA" id="ARBA00022840"/>
    </source>
</evidence>
<feature type="region of interest" description="Disordered" evidence="12">
    <location>
        <begin position="942"/>
        <end position="967"/>
    </location>
</feature>
<dbReference type="GO" id="GO:0003777">
    <property type="term" value="F:microtubule motor activity"/>
    <property type="evidence" value="ECO:0000318"/>
    <property type="project" value="GO_Central"/>
</dbReference>
<dbReference type="PANTHER" id="PTHR47969:SF15">
    <property type="entry name" value="CHROMOSOME-ASSOCIATED KINESIN KIF4A-RELATED"/>
    <property type="match status" value="1"/>
</dbReference>
<sequence>MDSGKPPLAGVKDAVQVAVNIRPLIGSELLQGCRDCINVVAGEPQIQLGTHCFTFDYVYGTTESSSSKIFKECVAPLVDGLFYGYNATVLAYGQTGSGKTYTMGTGYTPGGNNGGVIPQVMEKIFNKVHHLRNQTHFHIRVSFIEILKEEIHDLLCETTVTKQDTSGMKTPLLTRPSIQIRESTAGEINLAGITETDVHTLQEMASCLAQGSLSRATGSTNMNSRSSRSHAIFTITLEQKKKHREKSSSSFDAACDDFLCGKLHLVDLAGSERAKRTGTDGMRFKEGVHINKGLLALGNVISVLGEDKKRKEPRHVPYRDSKLTRLLQDSLGGNSRTVMIACISPADSNVEETLNTLKYANRARNIQNKPIVNRDPIGTEMQKLRQQLNLLQAELVCARASECAPTVLEVLKQKLSSLEASNEKLRRELMESQESCNSLCQRALDAQVERDRLLQEVERRPTSGYDEHTAEPTSLLQSYMRTIHDLEAELQLLRTSCSGDVRRVSTSSDGGCSDIVDGNHDVFEEDAMTAKEVEHHLFLRECMDKELQELNMQLKEKEAEMTRVANNDAAVLKDHFDKKILELEEEKKKLQMEKKLLSSELESLHSSSDEQTKRIQSSYAQKLKDLETQISDLKKQQEKHAQLLRLKQRSDDSAQRLENEIHRIKQQKAMTWKACREKELMRLRKEGRRNEYEMHKLQTLHERQKQVLHRKTEEAATASRRLKEVLEARKQEARENHVSGTPAKLTAKTFQQWFDNELESAVRLREARLAYEKQNAFQEGDARSDAQNAPTSPCDTEGLSVSSFSNGRIDSLERTSTAITISTTALDLEEEQYRVRGPVRWQQVRTLGDAKDLLNFVFNVAACARCQLSDREHENKELNEKINLLLDELRQTECQKKQLEELMPTTANNTGVSDAHADELLRLDIGGLLEEQVMSFSNPDELGDGACQSIEPNPESSGRTWKWRKSGTPKWPLQFKWKWQKPWRIAQWTQKNEKAIRPASSALRVLDMI</sequence>
<dbReference type="Proteomes" id="UP000001514">
    <property type="component" value="Unassembled WGS sequence"/>
</dbReference>
<evidence type="ECO:0000256" key="9">
    <source>
        <dbReference type="ARBA" id="ARBA00061175"/>
    </source>
</evidence>
<dbReference type="InterPro" id="IPR036961">
    <property type="entry name" value="Kinesin_motor_dom_sf"/>
</dbReference>
<dbReference type="GO" id="GO:0005737">
    <property type="term" value="C:cytoplasm"/>
    <property type="evidence" value="ECO:0007669"/>
    <property type="project" value="UniProtKB-SubCell"/>
</dbReference>
<keyword evidence="5 10" id="KW-0067">ATP-binding</keyword>
<feature type="coiled-coil region" evidence="11">
    <location>
        <begin position="381"/>
        <end position="442"/>
    </location>
</feature>
<feature type="coiled-coil region" evidence="11">
    <location>
        <begin position="540"/>
        <end position="667"/>
    </location>
</feature>
<keyword evidence="7 10" id="KW-0505">Motor protein</keyword>
<dbReference type="PROSITE" id="PS00411">
    <property type="entry name" value="KINESIN_MOTOR_1"/>
    <property type="match status" value="1"/>
</dbReference>
<feature type="binding site" evidence="10">
    <location>
        <begin position="93"/>
        <end position="100"/>
    </location>
    <ligand>
        <name>ATP</name>
        <dbReference type="ChEBI" id="CHEBI:30616"/>
    </ligand>
</feature>
<keyword evidence="8" id="KW-0961">Cell wall biogenesis/degradation</keyword>
<name>D8T5N2_SELML</name>
<proteinExistence type="inferred from homology"/>
<evidence type="ECO:0000256" key="10">
    <source>
        <dbReference type="PROSITE-ProRule" id="PRU00283"/>
    </source>
</evidence>
<dbReference type="Gramene" id="EFJ07934">
    <property type="protein sequence ID" value="EFJ07934"/>
    <property type="gene ID" value="SELMODRAFT_429283"/>
</dbReference>
<feature type="region of interest" description="Disordered" evidence="12">
    <location>
        <begin position="777"/>
        <end position="800"/>
    </location>
</feature>
<reference evidence="14 15" key="1">
    <citation type="journal article" date="2011" name="Science">
        <title>The Selaginella genome identifies genetic changes associated with the evolution of vascular plants.</title>
        <authorList>
            <person name="Banks J.A."/>
            <person name="Nishiyama T."/>
            <person name="Hasebe M."/>
            <person name="Bowman J.L."/>
            <person name="Gribskov M."/>
            <person name="dePamphilis C."/>
            <person name="Albert V.A."/>
            <person name="Aono N."/>
            <person name="Aoyama T."/>
            <person name="Ambrose B.A."/>
            <person name="Ashton N.W."/>
            <person name="Axtell M.J."/>
            <person name="Barker E."/>
            <person name="Barker M.S."/>
            <person name="Bennetzen J.L."/>
            <person name="Bonawitz N.D."/>
            <person name="Chapple C."/>
            <person name="Cheng C."/>
            <person name="Correa L.G."/>
            <person name="Dacre M."/>
            <person name="DeBarry J."/>
            <person name="Dreyer I."/>
            <person name="Elias M."/>
            <person name="Engstrom E.M."/>
            <person name="Estelle M."/>
            <person name="Feng L."/>
            <person name="Finet C."/>
            <person name="Floyd S.K."/>
            <person name="Frommer W.B."/>
            <person name="Fujita T."/>
            <person name="Gramzow L."/>
            <person name="Gutensohn M."/>
            <person name="Harholt J."/>
            <person name="Hattori M."/>
            <person name="Heyl A."/>
            <person name="Hirai T."/>
            <person name="Hiwatashi Y."/>
            <person name="Ishikawa M."/>
            <person name="Iwata M."/>
            <person name="Karol K.G."/>
            <person name="Koehler B."/>
            <person name="Kolukisaoglu U."/>
            <person name="Kubo M."/>
            <person name="Kurata T."/>
            <person name="Lalonde S."/>
            <person name="Li K."/>
            <person name="Li Y."/>
            <person name="Litt A."/>
            <person name="Lyons E."/>
            <person name="Manning G."/>
            <person name="Maruyama T."/>
            <person name="Michael T.P."/>
            <person name="Mikami K."/>
            <person name="Miyazaki S."/>
            <person name="Morinaga S."/>
            <person name="Murata T."/>
            <person name="Mueller-Roeber B."/>
            <person name="Nelson D.R."/>
            <person name="Obara M."/>
            <person name="Oguri Y."/>
            <person name="Olmstead R.G."/>
            <person name="Onodera N."/>
            <person name="Petersen B.L."/>
            <person name="Pils B."/>
            <person name="Prigge M."/>
            <person name="Rensing S.A."/>
            <person name="Riano-Pachon D.M."/>
            <person name="Roberts A.W."/>
            <person name="Sato Y."/>
            <person name="Scheller H.V."/>
            <person name="Schulz B."/>
            <person name="Schulz C."/>
            <person name="Shakirov E.V."/>
            <person name="Shibagaki N."/>
            <person name="Shinohara N."/>
            <person name="Shippen D.E."/>
            <person name="Soerensen I."/>
            <person name="Sotooka R."/>
            <person name="Sugimoto N."/>
            <person name="Sugita M."/>
            <person name="Sumikawa N."/>
            <person name="Tanurdzic M."/>
            <person name="Theissen G."/>
            <person name="Ulvskov P."/>
            <person name="Wakazuki S."/>
            <person name="Weng J.K."/>
            <person name="Willats W.W."/>
            <person name="Wipf D."/>
            <person name="Wolf P.G."/>
            <person name="Yang L."/>
            <person name="Zimmer A.D."/>
            <person name="Zhu Q."/>
            <person name="Mitros T."/>
            <person name="Hellsten U."/>
            <person name="Loque D."/>
            <person name="Otillar R."/>
            <person name="Salamov A."/>
            <person name="Schmutz J."/>
            <person name="Shapiro H."/>
            <person name="Lindquist E."/>
            <person name="Lucas S."/>
            <person name="Rokhsar D."/>
            <person name="Grigoriev I.V."/>
        </authorList>
    </citation>
    <scope>NUCLEOTIDE SEQUENCE [LARGE SCALE GENOMIC DNA]</scope>
</reference>
<dbReference type="HOGENOM" id="CLU_001485_4_2_1"/>
<evidence type="ECO:0000256" key="1">
    <source>
        <dbReference type="ARBA" id="ARBA00004496"/>
    </source>
</evidence>
<dbReference type="InterPro" id="IPR001752">
    <property type="entry name" value="Kinesin_motor_dom"/>
</dbReference>
<evidence type="ECO:0000259" key="13">
    <source>
        <dbReference type="PROSITE" id="PS50067"/>
    </source>
</evidence>
<dbReference type="GO" id="GO:0005875">
    <property type="term" value="C:microtubule associated complex"/>
    <property type="evidence" value="ECO:0000318"/>
    <property type="project" value="GO_Central"/>
</dbReference>
<dbReference type="GO" id="GO:0071555">
    <property type="term" value="P:cell wall organization"/>
    <property type="evidence" value="ECO:0007669"/>
    <property type="project" value="UniProtKB-KW"/>
</dbReference>
<evidence type="ECO:0000256" key="4">
    <source>
        <dbReference type="ARBA" id="ARBA00022741"/>
    </source>
</evidence>
<dbReference type="InterPro" id="IPR027640">
    <property type="entry name" value="Kinesin-like_fam"/>
</dbReference>
<dbReference type="SUPFAM" id="SSF52540">
    <property type="entry name" value="P-loop containing nucleoside triphosphate hydrolases"/>
    <property type="match status" value="1"/>
</dbReference>
<keyword evidence="6 11" id="KW-0175">Coiled coil</keyword>
<dbReference type="SMART" id="SM00129">
    <property type="entry name" value="KISc"/>
    <property type="match status" value="1"/>
</dbReference>
<dbReference type="CDD" id="cd01372">
    <property type="entry name" value="KISc_KIF4"/>
    <property type="match status" value="1"/>
</dbReference>
<dbReference type="GO" id="GO:0005524">
    <property type="term" value="F:ATP binding"/>
    <property type="evidence" value="ECO:0007669"/>
    <property type="project" value="UniProtKB-UniRule"/>
</dbReference>
<comment type="subunit">
    <text evidence="2">Homodimer.</text>
</comment>
<dbReference type="eggNOG" id="KOG0244">
    <property type="taxonomic scope" value="Eukaryota"/>
</dbReference>
<feature type="domain" description="Kinesin motor" evidence="13">
    <location>
        <begin position="14"/>
        <end position="366"/>
    </location>
</feature>
<dbReference type="Pfam" id="PF25764">
    <property type="entry name" value="KIF21A_4th"/>
    <property type="match status" value="1"/>
</dbReference>